<dbReference type="RefSeq" id="WP_281749379.1">
    <property type="nucleotide sequence ID" value="NZ_AP026933.1"/>
</dbReference>
<evidence type="ECO:0000313" key="1">
    <source>
        <dbReference type="EMBL" id="BDT03372.1"/>
    </source>
</evidence>
<protein>
    <recommendedName>
        <fullName evidence="3">Type II toxin-antitoxin system PemK/MazF family toxin</fullName>
    </recommendedName>
</protein>
<dbReference type="Proteomes" id="UP001163387">
    <property type="component" value="Chromosome"/>
</dbReference>
<proteinExistence type="predicted"/>
<accession>A0ABN6SWW7</accession>
<evidence type="ECO:0000313" key="2">
    <source>
        <dbReference type="Proteomes" id="UP001163387"/>
    </source>
</evidence>
<keyword evidence="2" id="KW-1185">Reference proteome</keyword>
<organism evidence="1 2">
    <name type="scientific">Spiroplasma ixodetis</name>
    <dbReference type="NCBI Taxonomy" id="2141"/>
    <lineage>
        <taxon>Bacteria</taxon>
        <taxon>Bacillati</taxon>
        <taxon>Mycoplasmatota</taxon>
        <taxon>Mollicutes</taxon>
        <taxon>Entomoplasmatales</taxon>
        <taxon>Spiroplasmataceae</taxon>
        <taxon>Spiroplasma</taxon>
    </lineage>
</organism>
<sequence>MQEINWWKLKKGRGIIVCISGDEHEGKQNRRPAIVLKTHPEFIRVQLLSTQSSNHDLGNVTINNKICYIRPIYLRNITINQIKGFWFDYEKRKPIQIDENSKLMKIIESNPYKNLFRIFLIKLK</sequence>
<reference evidence="1 2" key="1">
    <citation type="journal article" date="2022" name="Front. Microbiol.">
        <title>Male-killing mechanisms vary between Spiroplasma species.</title>
        <authorList>
            <person name="Arai H."/>
            <person name="Inoue M."/>
            <person name="Kageyama D."/>
        </authorList>
    </citation>
    <scope>NUCLEOTIDE SEQUENCE [LARGE SCALE GENOMIC DNA]</scope>
    <source>
        <strain evidence="2">sHm</strain>
    </source>
</reference>
<evidence type="ECO:0008006" key="3">
    <source>
        <dbReference type="Google" id="ProtNLM"/>
    </source>
</evidence>
<name>A0ABN6SWW7_9MOLU</name>
<gene>
    <name evidence="1" type="ORF">SHM_10180</name>
</gene>
<dbReference type="EMBL" id="AP026933">
    <property type="protein sequence ID" value="BDT03372.1"/>
    <property type="molecule type" value="Genomic_DNA"/>
</dbReference>